<evidence type="ECO:0000313" key="3">
    <source>
        <dbReference type="Proteomes" id="UP000440224"/>
    </source>
</evidence>
<name>A0A6N7PQE6_9BACT</name>
<reference evidence="2 3" key="1">
    <citation type="submission" date="2019-10" db="EMBL/GenBank/DDBJ databases">
        <title>A soil myxobacterium in the family Polyangiaceae.</title>
        <authorList>
            <person name="Li Y."/>
            <person name="Wang J."/>
        </authorList>
    </citation>
    <scope>NUCLEOTIDE SEQUENCE [LARGE SCALE GENOMIC DNA]</scope>
    <source>
        <strain evidence="2 3">DSM 14734</strain>
    </source>
</reference>
<proteinExistence type="predicted"/>
<protein>
    <submittedName>
        <fullName evidence="2">Uncharacterized protein</fullName>
    </submittedName>
</protein>
<evidence type="ECO:0000313" key="2">
    <source>
        <dbReference type="EMBL" id="MRG94149.1"/>
    </source>
</evidence>
<dbReference type="EMBL" id="WJIE01000005">
    <property type="protein sequence ID" value="MRG94149.1"/>
    <property type="molecule type" value="Genomic_DNA"/>
</dbReference>
<feature type="compositionally biased region" description="Acidic residues" evidence="1">
    <location>
        <begin position="246"/>
        <end position="261"/>
    </location>
</feature>
<evidence type="ECO:0000256" key="1">
    <source>
        <dbReference type="SAM" id="MobiDB-lite"/>
    </source>
</evidence>
<dbReference type="RefSeq" id="WP_153820970.1">
    <property type="nucleotide sequence ID" value="NZ_WJIE01000005.1"/>
</dbReference>
<dbReference type="Proteomes" id="UP000440224">
    <property type="component" value="Unassembled WGS sequence"/>
</dbReference>
<keyword evidence="3" id="KW-1185">Reference proteome</keyword>
<gene>
    <name evidence="2" type="ORF">GF068_19810</name>
</gene>
<accession>A0A6N7PQE6</accession>
<comment type="caution">
    <text evidence="2">The sequence shown here is derived from an EMBL/GenBank/DDBJ whole genome shotgun (WGS) entry which is preliminary data.</text>
</comment>
<sequence length="261" mass="27112">MNLDLTTISPSGRERYLRIGRTYGSGDTLKQANKTLKALESHAAPLETGGFSVDDGVLLEAARNALIDAGVGRDEAAGKKRSTILAFRAATTDAKATRARARVVLTAAHRVLEDGGDEVAARAAQTALDRTSVLPDDAEQLATQLDSLRTTLGDAAIVAVTGSRGGPMVLESLVSAAAALRAAAEERETTGTQLSTEQMDVIDGIIVTLCRAARNAARLTATSQSQPALLKAFALTHIAPASRAEEEAESPAEAEPEASPA</sequence>
<dbReference type="OrthoDB" id="5504595at2"/>
<dbReference type="AlphaFoldDB" id="A0A6N7PQE6"/>
<feature type="region of interest" description="Disordered" evidence="1">
    <location>
        <begin position="241"/>
        <end position="261"/>
    </location>
</feature>
<organism evidence="2 3">
    <name type="scientific">Polyangium spumosum</name>
    <dbReference type="NCBI Taxonomy" id="889282"/>
    <lineage>
        <taxon>Bacteria</taxon>
        <taxon>Pseudomonadati</taxon>
        <taxon>Myxococcota</taxon>
        <taxon>Polyangia</taxon>
        <taxon>Polyangiales</taxon>
        <taxon>Polyangiaceae</taxon>
        <taxon>Polyangium</taxon>
    </lineage>
</organism>